<accession>A0AAD9R1E9</accession>
<organism evidence="2 3">
    <name type="scientific">Acropora cervicornis</name>
    <name type="common">Staghorn coral</name>
    <dbReference type="NCBI Taxonomy" id="6130"/>
    <lineage>
        <taxon>Eukaryota</taxon>
        <taxon>Metazoa</taxon>
        <taxon>Cnidaria</taxon>
        <taxon>Anthozoa</taxon>
        <taxon>Hexacorallia</taxon>
        <taxon>Scleractinia</taxon>
        <taxon>Astrocoeniina</taxon>
        <taxon>Acroporidae</taxon>
        <taxon>Acropora</taxon>
    </lineage>
</organism>
<name>A0AAD9R1E9_ACRCE</name>
<dbReference type="Gene3D" id="3.90.215.10">
    <property type="entry name" value="Gamma Fibrinogen, chain A, domain 1"/>
    <property type="match status" value="1"/>
</dbReference>
<reference evidence="2" key="1">
    <citation type="journal article" date="2023" name="G3 (Bethesda)">
        <title>Whole genome assembly and annotation of the endangered Caribbean coral Acropora cervicornis.</title>
        <authorList>
            <person name="Selwyn J.D."/>
            <person name="Vollmer S.V."/>
        </authorList>
    </citation>
    <scope>NUCLEOTIDE SEQUENCE</scope>
    <source>
        <strain evidence="2">K2</strain>
    </source>
</reference>
<feature type="chain" id="PRO_5042286520" evidence="1">
    <location>
        <begin position="22"/>
        <end position="313"/>
    </location>
</feature>
<dbReference type="EMBL" id="JARQWQ010000006">
    <property type="protein sequence ID" value="KAK2571242.1"/>
    <property type="molecule type" value="Genomic_DNA"/>
</dbReference>
<comment type="caution">
    <text evidence="2">The sequence shown here is derived from an EMBL/GenBank/DDBJ whole genome shotgun (WGS) entry which is preliminary data.</text>
</comment>
<dbReference type="Proteomes" id="UP001249851">
    <property type="component" value="Unassembled WGS sequence"/>
</dbReference>
<dbReference type="AlphaFoldDB" id="A0AAD9R1E9"/>
<keyword evidence="1" id="KW-0732">Signal</keyword>
<evidence type="ECO:0000313" key="2">
    <source>
        <dbReference type="EMBL" id="KAK2571242.1"/>
    </source>
</evidence>
<evidence type="ECO:0000256" key="1">
    <source>
        <dbReference type="SAM" id="SignalP"/>
    </source>
</evidence>
<gene>
    <name evidence="2" type="ORF">P5673_003815</name>
</gene>
<reference evidence="2" key="2">
    <citation type="journal article" date="2023" name="Science">
        <title>Genomic signatures of disease resistance in endangered staghorn corals.</title>
        <authorList>
            <person name="Vollmer S.V."/>
            <person name="Selwyn J.D."/>
            <person name="Despard B.A."/>
            <person name="Roesel C.L."/>
        </authorList>
    </citation>
    <scope>NUCLEOTIDE SEQUENCE</scope>
    <source>
        <strain evidence="2">K2</strain>
    </source>
</reference>
<protein>
    <submittedName>
        <fullName evidence="2">Skeletal organic matrix protein 5</fullName>
    </submittedName>
</protein>
<feature type="signal peptide" evidence="1">
    <location>
        <begin position="1"/>
        <end position="21"/>
    </location>
</feature>
<dbReference type="InterPro" id="IPR014716">
    <property type="entry name" value="Fibrinogen_a/b/g_C_1"/>
</dbReference>
<sequence>MGAARFLVQVAIFLLVKPARSAPAPMRQANSTAIKSCSQPSINNCRCRCELSPASTTANAVSALQDKIDQVIALVNRTTPRHSAPVAISSCKEQFDKNNSSPSQVYELTFGSQVVPVYCHMGNFGCGNGGWTLAMKMDGTKTTFLYDSDLWRARFSYNPAAGKTGFDMLETKLPTYWSTPFHKVCLGMRLGQQLNFVVLSVTANSLFSLIADGRYRPTSLGRQTWKSLIGAQASLQRNCNREGFNARSGYRRNARARIGVLANQERNCMSCDSRIGFGTGGLPDYTHSCGNDAHQSGDNGRKRTETMGYILVQ</sequence>
<keyword evidence="3" id="KW-1185">Reference proteome</keyword>
<proteinExistence type="predicted"/>
<evidence type="ECO:0000313" key="3">
    <source>
        <dbReference type="Proteomes" id="UP001249851"/>
    </source>
</evidence>